<accession>A0A2P8HAA7</accession>
<dbReference type="Pfam" id="PF09604">
    <property type="entry name" value="Potass_KdpF"/>
    <property type="match status" value="1"/>
</dbReference>
<dbReference type="InterPro" id="IPR011726">
    <property type="entry name" value="KdpF"/>
</dbReference>
<reference evidence="2 3" key="1">
    <citation type="submission" date="2018-03" db="EMBL/GenBank/DDBJ databases">
        <title>Genomic Encyclopedia of Type Strains, Phase III (KMG-III): the genomes of soil and plant-associated and newly described type strains.</title>
        <authorList>
            <person name="Whitman W."/>
        </authorList>
    </citation>
    <scope>NUCLEOTIDE SEQUENCE [LARGE SCALE GENOMIC DNA]</scope>
    <source>
        <strain evidence="2 3">CGMCC 4.7097</strain>
    </source>
</reference>
<dbReference type="RefSeq" id="WP_106620514.1">
    <property type="nucleotide sequence ID" value="NZ_PYAX01000032.1"/>
</dbReference>
<name>A0A2P8HAA7_SACCR</name>
<evidence type="ECO:0000313" key="2">
    <source>
        <dbReference type="EMBL" id="PSL43157.1"/>
    </source>
</evidence>
<comment type="caution">
    <text evidence="2">The sequence shown here is derived from an EMBL/GenBank/DDBJ whole genome shotgun (WGS) entry which is preliminary data.</text>
</comment>
<proteinExistence type="predicted"/>
<feature type="transmembrane region" description="Helical" evidence="1">
    <location>
        <begin position="6"/>
        <end position="28"/>
    </location>
</feature>
<dbReference type="AlphaFoldDB" id="A0A2P8HAA7"/>
<dbReference type="EMBL" id="PYAX01000032">
    <property type="protein sequence ID" value="PSL43157.1"/>
    <property type="molecule type" value="Genomic_DNA"/>
</dbReference>
<evidence type="ECO:0000256" key="1">
    <source>
        <dbReference type="SAM" id="Phobius"/>
    </source>
</evidence>
<keyword evidence="1" id="KW-1133">Transmembrane helix</keyword>
<dbReference type="NCBIfam" id="TIGR02115">
    <property type="entry name" value="potass_kdpF"/>
    <property type="match status" value="1"/>
</dbReference>
<protein>
    <submittedName>
        <fullName evidence="2">K+-transporting ATPase KdpF subunit</fullName>
    </submittedName>
</protein>
<dbReference type="GO" id="GO:0005886">
    <property type="term" value="C:plasma membrane"/>
    <property type="evidence" value="ECO:0007669"/>
    <property type="project" value="InterPro"/>
</dbReference>
<evidence type="ECO:0000313" key="3">
    <source>
        <dbReference type="Proteomes" id="UP000241118"/>
    </source>
</evidence>
<keyword evidence="1" id="KW-0812">Transmembrane</keyword>
<organism evidence="2 3">
    <name type="scientific">Saccharothrix carnea</name>
    <dbReference type="NCBI Taxonomy" id="1280637"/>
    <lineage>
        <taxon>Bacteria</taxon>
        <taxon>Bacillati</taxon>
        <taxon>Actinomycetota</taxon>
        <taxon>Actinomycetes</taxon>
        <taxon>Pseudonocardiales</taxon>
        <taxon>Pseudonocardiaceae</taxon>
        <taxon>Saccharothrix</taxon>
    </lineage>
</organism>
<sequence>MSGTGVIANAIGGVLALLLIGYLFVALVRPERF</sequence>
<keyword evidence="3" id="KW-1185">Reference proteome</keyword>
<dbReference type="GO" id="GO:0008556">
    <property type="term" value="F:P-type potassium transmembrane transporter activity"/>
    <property type="evidence" value="ECO:0007669"/>
    <property type="project" value="InterPro"/>
</dbReference>
<keyword evidence="1" id="KW-0472">Membrane</keyword>
<gene>
    <name evidence="2" type="ORF">B0I31_13210</name>
</gene>
<dbReference type="Proteomes" id="UP000241118">
    <property type="component" value="Unassembled WGS sequence"/>
</dbReference>